<dbReference type="Gene3D" id="3.40.220.10">
    <property type="entry name" value="Leucine Aminopeptidase, subunit E, domain 1"/>
    <property type="match status" value="1"/>
</dbReference>
<dbReference type="Pfam" id="PF02789">
    <property type="entry name" value="Peptidase_M17_N"/>
    <property type="match status" value="1"/>
</dbReference>
<dbReference type="AlphaFoldDB" id="A0A8J7TNI8"/>
<evidence type="ECO:0000313" key="3">
    <source>
        <dbReference type="Proteomes" id="UP000664277"/>
    </source>
</evidence>
<dbReference type="EMBL" id="JAFLCK010000056">
    <property type="protein sequence ID" value="MBN8662829.1"/>
    <property type="molecule type" value="Genomic_DNA"/>
</dbReference>
<proteinExistence type="predicted"/>
<gene>
    <name evidence="2" type="ORF">J0M35_20850</name>
</gene>
<dbReference type="InterPro" id="IPR008283">
    <property type="entry name" value="Peptidase_M17_N"/>
</dbReference>
<evidence type="ECO:0000313" key="2">
    <source>
        <dbReference type="EMBL" id="MBN8662829.1"/>
    </source>
</evidence>
<reference evidence="2" key="1">
    <citation type="submission" date="2021-02" db="EMBL/GenBank/DDBJ databases">
        <title>Genome-Resolved Metagenomics of a Microbial Community Performing Photosynthetic Biological Nutrient Removal.</title>
        <authorList>
            <person name="Mcdaniel E.A."/>
        </authorList>
    </citation>
    <scope>NUCLEOTIDE SEQUENCE</scope>
    <source>
        <strain evidence="2">UWPOB_OBS1</strain>
    </source>
</reference>
<feature type="domain" description="Peptidase M17 leucyl aminopeptidase N-terminal" evidence="1">
    <location>
        <begin position="38"/>
        <end position="105"/>
    </location>
</feature>
<organism evidence="2 3">
    <name type="scientific">Candidatus Obscuribacter phosphatis</name>
    <dbReference type="NCBI Taxonomy" id="1906157"/>
    <lineage>
        <taxon>Bacteria</taxon>
        <taxon>Bacillati</taxon>
        <taxon>Candidatus Melainabacteria</taxon>
        <taxon>Candidatus Obscuribacterales</taxon>
        <taxon>Candidatus Obscuribacteraceae</taxon>
        <taxon>Candidatus Obscuribacter</taxon>
    </lineage>
</organism>
<dbReference type="SUPFAM" id="SSF52949">
    <property type="entry name" value="Macro domain-like"/>
    <property type="match status" value="1"/>
</dbReference>
<dbReference type="GO" id="GO:0006508">
    <property type="term" value="P:proteolysis"/>
    <property type="evidence" value="ECO:0007669"/>
    <property type="project" value="InterPro"/>
</dbReference>
<sequence length="194" mass="20969">MKPVIKVIGGISPKHEHGVEYDQADLLILTKVYGQDLGGGPQSFDLHHGGAISKAIAEQNFHGAAGEHLILSFAGEDGARRYVAVVGLGKPEEVGKRRVCALFNYAFDLARLPEIQAKSLIFPIFPYRSTGAVLNLRATGAILRCLVAERAERGTLGPLEEIRVLCAPQARAHIESGLAVEHSLCSQCRIPKLR</sequence>
<dbReference type="InterPro" id="IPR043472">
    <property type="entry name" value="Macro_dom-like"/>
</dbReference>
<name>A0A8J7TNI8_9BACT</name>
<dbReference type="GO" id="GO:0070006">
    <property type="term" value="F:metalloaminopeptidase activity"/>
    <property type="evidence" value="ECO:0007669"/>
    <property type="project" value="InterPro"/>
</dbReference>
<comment type="caution">
    <text evidence="2">The sequence shown here is derived from an EMBL/GenBank/DDBJ whole genome shotgun (WGS) entry which is preliminary data.</text>
</comment>
<accession>A0A8J7TNI8</accession>
<dbReference type="Proteomes" id="UP000664277">
    <property type="component" value="Unassembled WGS sequence"/>
</dbReference>
<protein>
    <recommendedName>
        <fullName evidence="1">Peptidase M17 leucyl aminopeptidase N-terminal domain-containing protein</fullName>
    </recommendedName>
</protein>
<evidence type="ECO:0000259" key="1">
    <source>
        <dbReference type="Pfam" id="PF02789"/>
    </source>
</evidence>